<name>A0ABU3LWV4_9ACTN</name>
<organism evidence="1 2">
    <name type="scientific">Streptomyces justiciae</name>
    <dbReference type="NCBI Taxonomy" id="2780140"/>
    <lineage>
        <taxon>Bacteria</taxon>
        <taxon>Bacillati</taxon>
        <taxon>Actinomycetota</taxon>
        <taxon>Actinomycetes</taxon>
        <taxon>Kitasatosporales</taxon>
        <taxon>Streptomycetaceae</taxon>
        <taxon>Streptomyces</taxon>
    </lineage>
</organism>
<protein>
    <submittedName>
        <fullName evidence="1">Uncharacterized protein</fullName>
    </submittedName>
</protein>
<keyword evidence="2" id="KW-1185">Reference proteome</keyword>
<evidence type="ECO:0000313" key="2">
    <source>
        <dbReference type="Proteomes" id="UP001257948"/>
    </source>
</evidence>
<gene>
    <name evidence="1" type="ORF">RQC66_23660</name>
</gene>
<proteinExistence type="predicted"/>
<comment type="caution">
    <text evidence="1">The sequence shown here is derived from an EMBL/GenBank/DDBJ whole genome shotgun (WGS) entry which is preliminary data.</text>
</comment>
<dbReference type="Proteomes" id="UP001257948">
    <property type="component" value="Unassembled WGS sequence"/>
</dbReference>
<reference evidence="2" key="1">
    <citation type="submission" date="2023-07" db="EMBL/GenBank/DDBJ databases">
        <title>Draft genome sequence of the endophytic actinobacterium Streptomyces justiciae WPN32, a potential antibiotic producer.</title>
        <authorList>
            <person name="Yasawong M."/>
            <person name="Pana W."/>
            <person name="Ganta P."/>
            <person name="Santapan N."/>
            <person name="Songngamsuk T."/>
            <person name="Phatcharaharikarn M."/>
            <person name="Kerdtoob S."/>
            <person name="Nantapong N."/>
        </authorList>
    </citation>
    <scope>NUCLEOTIDE SEQUENCE [LARGE SCALE GENOMIC DNA]</scope>
    <source>
        <strain evidence="2">WPN32</strain>
    </source>
</reference>
<evidence type="ECO:0000313" key="1">
    <source>
        <dbReference type="EMBL" id="MDT7843721.1"/>
    </source>
</evidence>
<dbReference type="RefSeq" id="WP_314203203.1">
    <property type="nucleotide sequence ID" value="NZ_JAVTLL010000016.1"/>
</dbReference>
<dbReference type="EMBL" id="JAVTLL010000016">
    <property type="protein sequence ID" value="MDT7843721.1"/>
    <property type="molecule type" value="Genomic_DNA"/>
</dbReference>
<accession>A0ABU3LWV4</accession>
<sequence length="141" mass="14980">MRLFERQGGWGDGSGDVTAESLMLHSGCIEEYPPNVDDPLVLRRMLGMGADLQLARLMEGLVGAAVARGPGVERGTTLVVAAMRRAAALAVPRSVSDVFRMWRVAFLPGVLRPDSPTPETARTGVRAYAHALEGVLLDGPG</sequence>